<dbReference type="OrthoDB" id="3622156at2"/>
<evidence type="ECO:0000313" key="2">
    <source>
        <dbReference type="Proteomes" id="UP000319769"/>
    </source>
</evidence>
<protein>
    <submittedName>
        <fullName evidence="1">Uncharacterized protein</fullName>
    </submittedName>
</protein>
<reference evidence="1" key="1">
    <citation type="submission" date="2019-09" db="EMBL/GenBank/DDBJ databases">
        <authorList>
            <person name="Teo W.F.A."/>
            <person name="Duangmal K."/>
        </authorList>
    </citation>
    <scope>NUCLEOTIDE SEQUENCE [LARGE SCALE GENOMIC DNA]</scope>
    <source>
        <strain evidence="1">K81G1</strain>
    </source>
</reference>
<name>A0A5N0VKE2_9PSEU</name>
<evidence type="ECO:0000313" key="1">
    <source>
        <dbReference type="EMBL" id="KAA9166857.1"/>
    </source>
</evidence>
<accession>A0A5N0VKE2</accession>
<dbReference type="RefSeq" id="WP_144746382.1">
    <property type="nucleotide sequence ID" value="NZ_VMNW02000001.1"/>
</dbReference>
<dbReference type="Proteomes" id="UP000319769">
    <property type="component" value="Unassembled WGS sequence"/>
</dbReference>
<organism evidence="1 2">
    <name type="scientific">Amycolatopsis acidicola</name>
    <dbReference type="NCBI Taxonomy" id="2596893"/>
    <lineage>
        <taxon>Bacteria</taxon>
        <taxon>Bacillati</taxon>
        <taxon>Actinomycetota</taxon>
        <taxon>Actinomycetes</taxon>
        <taxon>Pseudonocardiales</taxon>
        <taxon>Pseudonocardiaceae</taxon>
        <taxon>Amycolatopsis</taxon>
    </lineage>
</organism>
<keyword evidence="2" id="KW-1185">Reference proteome</keyword>
<proteinExistence type="predicted"/>
<sequence length="257" mass="29193">MSYPLYRHGTYALIDGVSHRVSYSFGENYVHFPDGASEKPTPYPRSEPIPVDMCERVFSVQVYASYRGHGVLIDELDESGKARLMEAEWDGEWATVNGFVQENAYEYYKTADIHELTGYYEKQTDLLFTRWREAHFSRPLEGLTPTGGWANGDPAVISGRPRTGIVKDEDGRLAEVTTRAEYFGYPCEIAGITADGSVGLYYLGPDEAQAEADGFQQVYDGRWAKTAHIYDLARYHEHHVDQLFDSWRTGSELPYDK</sequence>
<gene>
    <name evidence="1" type="ORF">FPZ12_001295</name>
</gene>
<dbReference type="AlphaFoldDB" id="A0A5N0VKE2"/>
<dbReference type="EMBL" id="VMNW02000001">
    <property type="protein sequence ID" value="KAA9166857.1"/>
    <property type="molecule type" value="Genomic_DNA"/>
</dbReference>
<comment type="caution">
    <text evidence="1">The sequence shown here is derived from an EMBL/GenBank/DDBJ whole genome shotgun (WGS) entry which is preliminary data.</text>
</comment>